<evidence type="ECO:0000256" key="5">
    <source>
        <dbReference type="SAM" id="Coils"/>
    </source>
</evidence>
<evidence type="ECO:0000256" key="6">
    <source>
        <dbReference type="SAM" id="MobiDB-lite"/>
    </source>
</evidence>
<dbReference type="GO" id="GO:0005814">
    <property type="term" value="C:centriole"/>
    <property type="evidence" value="ECO:0007669"/>
    <property type="project" value="TreeGrafter"/>
</dbReference>
<dbReference type="GO" id="GO:0007099">
    <property type="term" value="P:centriole replication"/>
    <property type="evidence" value="ECO:0007669"/>
    <property type="project" value="TreeGrafter"/>
</dbReference>
<evidence type="ECO:0000313" key="9">
    <source>
        <dbReference type="EMBL" id="CAG5861845.1"/>
    </source>
</evidence>
<organism evidence="9 10">
    <name type="scientific">Menidia menidia</name>
    <name type="common">Atlantic silverside</name>
    <dbReference type="NCBI Taxonomy" id="238744"/>
    <lineage>
        <taxon>Eukaryota</taxon>
        <taxon>Metazoa</taxon>
        <taxon>Chordata</taxon>
        <taxon>Craniata</taxon>
        <taxon>Vertebrata</taxon>
        <taxon>Euteleostomi</taxon>
        <taxon>Actinopterygii</taxon>
        <taxon>Neopterygii</taxon>
        <taxon>Teleostei</taxon>
        <taxon>Neoteleostei</taxon>
        <taxon>Acanthomorphata</taxon>
        <taxon>Ovalentaria</taxon>
        <taxon>Atherinomorphae</taxon>
        <taxon>Atheriniformes</taxon>
        <taxon>Atherinopsidae</taxon>
        <taxon>Menidiinae</taxon>
        <taxon>Menidia</taxon>
    </lineage>
</organism>
<dbReference type="EMBL" id="CAJRST010000002">
    <property type="protein sequence ID" value="CAG5861845.1"/>
    <property type="molecule type" value="Genomic_DNA"/>
</dbReference>
<dbReference type="InterPro" id="IPR057656">
    <property type="entry name" value="CEP63/Deup1_CC"/>
</dbReference>
<reference evidence="9" key="1">
    <citation type="submission" date="2021-05" db="EMBL/GenBank/DDBJ databases">
        <authorList>
            <person name="Tigano A."/>
        </authorList>
    </citation>
    <scope>NUCLEOTIDE SEQUENCE</scope>
</reference>
<accession>A0A8S4A861</accession>
<dbReference type="Proteomes" id="UP000677803">
    <property type="component" value="Unassembled WGS sequence"/>
</dbReference>
<keyword evidence="4 5" id="KW-0175">Coiled coil</keyword>
<evidence type="ECO:0000256" key="1">
    <source>
        <dbReference type="ARBA" id="ARBA00004496"/>
    </source>
</evidence>
<dbReference type="AlphaFoldDB" id="A0A8S4A861"/>
<evidence type="ECO:0000313" key="10">
    <source>
        <dbReference type="Proteomes" id="UP000677803"/>
    </source>
</evidence>
<feature type="domain" description="CEP63/Deup1 CEP152 binding coiled coil" evidence="8">
    <location>
        <begin position="609"/>
        <end position="642"/>
    </location>
</feature>
<dbReference type="PANTHER" id="PTHR18875:SF3">
    <property type="entry name" value="CENTROSOMAL PROTEIN OF 63 KDA"/>
    <property type="match status" value="1"/>
</dbReference>
<proteinExistence type="inferred from homology"/>
<comment type="caution">
    <text evidence="9">The sequence shown here is derived from an EMBL/GenBank/DDBJ whole genome shotgun (WGS) entry which is preliminary data.</text>
</comment>
<feature type="coiled-coil region" evidence="5">
    <location>
        <begin position="92"/>
        <end position="175"/>
    </location>
</feature>
<dbReference type="GO" id="GO:0005737">
    <property type="term" value="C:cytoplasm"/>
    <property type="evidence" value="ECO:0007669"/>
    <property type="project" value="UniProtKB-SubCell"/>
</dbReference>
<comment type="subcellular location">
    <subcellularLocation>
        <location evidence="1">Cytoplasm</location>
    </subcellularLocation>
</comment>
<sequence>MEAALESMQTCELSSVLSSCEPELQELMRQIDIMINHQKKVWEAETQTLELKLKSGEEALLTSKNTIERRDLEIALLRNQLDDTQSGRQDIISKYEQQLQKVKEELDKLKRSYHKLQHKQLKDKRGGAKETDLSKDCHQHSAECQQLRAKYQNQLTVLEAQNKNLTDELSHLKSQQRAVREHRECCSEIQLLRTQLEKAQGCVHAQKLELDRLRPFETLGRHKRDEQLLSGATQDSQDPFVRSTNLEHKRLQDEAIRLKQALHAKDQVIRSLEECLAAQGCADVENLRIHLERTAAKLQCAQACEVHLKAELACVKERLESVSGQKNDNSKAEQELRNLRAEYDSAVSERKKVRTPARLVQMQIFLCKCNIGPLPSARVEQLREELQCARQAHSGELEGMRKEVAKLTGELHQRSLTIATLSNSSASVKLQDQLDALQSENHHLKSLLHNMQHPSAETRESYTSSVTNKCWSKQSTVSKQMQHGDSQQTCQEQNEQPLLSHLRLQVDTQPTKAKPKEGASCHEREIQRLFKKLQTMSGSPTETCSQTQNSRPHSSSSSSTSSSTRQIRATSAPPLSPDDSAAESQSSTSSAREKELLSVSPAHATVSCFLEEENLRSEALLHRLDSHIDGMSESIVRTMAKFLKNDLGSDQIEWPEMESQH</sequence>
<dbReference type="InterPro" id="IPR031470">
    <property type="entry name" value="CEP63/Deup1_N"/>
</dbReference>
<dbReference type="Pfam" id="PF17045">
    <property type="entry name" value="CEP63"/>
    <property type="match status" value="1"/>
</dbReference>
<dbReference type="GO" id="GO:0098535">
    <property type="term" value="P:de novo centriole assembly involved in multi-ciliated epithelial cell differentiation"/>
    <property type="evidence" value="ECO:0007669"/>
    <property type="project" value="TreeGrafter"/>
</dbReference>
<dbReference type="Pfam" id="PF25771">
    <property type="entry name" value="CC_CEP152-bind"/>
    <property type="match status" value="1"/>
</dbReference>
<evidence type="ECO:0000256" key="3">
    <source>
        <dbReference type="ARBA" id="ARBA00022490"/>
    </source>
</evidence>
<evidence type="ECO:0000256" key="2">
    <source>
        <dbReference type="ARBA" id="ARBA00007181"/>
    </source>
</evidence>
<evidence type="ECO:0000259" key="7">
    <source>
        <dbReference type="Pfam" id="PF17045"/>
    </source>
</evidence>
<keyword evidence="10" id="KW-1185">Reference proteome</keyword>
<name>A0A8S4A861_9TELE</name>
<keyword evidence="3" id="KW-0963">Cytoplasm</keyword>
<feature type="compositionally biased region" description="Polar residues" evidence="6">
    <location>
        <begin position="534"/>
        <end position="544"/>
    </location>
</feature>
<dbReference type="PANTHER" id="PTHR18875">
    <property type="entry name" value="SARCOMA ANTIGEN NY-SAR-24/CYTOSKELETAL PROTEIN SOJO"/>
    <property type="match status" value="1"/>
</dbReference>
<feature type="domain" description="CEP63/Deup1 N-terminal" evidence="7">
    <location>
        <begin position="17"/>
        <end position="266"/>
    </location>
</feature>
<comment type="similarity">
    <text evidence="2">Belongs to the CEP63 family.</text>
</comment>
<protein>
    <submittedName>
        <fullName evidence="9">(Atlantic silverside) hypothetical protein</fullName>
    </submittedName>
</protein>
<feature type="compositionally biased region" description="Low complexity" evidence="6">
    <location>
        <begin position="545"/>
        <end position="571"/>
    </location>
</feature>
<evidence type="ECO:0000259" key="8">
    <source>
        <dbReference type="Pfam" id="PF25771"/>
    </source>
</evidence>
<feature type="coiled-coil region" evidence="5">
    <location>
        <begin position="322"/>
        <end position="349"/>
    </location>
</feature>
<gene>
    <name evidence="9" type="ORF">MMEN_LOCUS1068</name>
</gene>
<evidence type="ECO:0000256" key="4">
    <source>
        <dbReference type="ARBA" id="ARBA00023054"/>
    </source>
</evidence>
<feature type="region of interest" description="Disordered" evidence="6">
    <location>
        <begin position="533"/>
        <end position="597"/>
    </location>
</feature>
<dbReference type="OrthoDB" id="10007333at2759"/>